<evidence type="ECO:0000256" key="2">
    <source>
        <dbReference type="ARBA" id="ARBA00023125"/>
    </source>
</evidence>
<feature type="DNA-binding region" description="H-T-H motif" evidence="4">
    <location>
        <begin position="31"/>
        <end position="50"/>
    </location>
</feature>
<dbReference type="Pfam" id="PF00440">
    <property type="entry name" value="TetR_N"/>
    <property type="match status" value="1"/>
</dbReference>
<keyword evidence="1" id="KW-0805">Transcription regulation</keyword>
<evidence type="ECO:0000256" key="1">
    <source>
        <dbReference type="ARBA" id="ARBA00023015"/>
    </source>
</evidence>
<feature type="domain" description="HTH tetR-type" evidence="5">
    <location>
        <begin position="8"/>
        <end position="68"/>
    </location>
</feature>
<dbReference type="EMBL" id="JBHMAF010000038">
    <property type="protein sequence ID" value="MFB9758667.1"/>
    <property type="molecule type" value="Genomic_DNA"/>
</dbReference>
<dbReference type="PROSITE" id="PS50977">
    <property type="entry name" value="HTH_TETR_2"/>
    <property type="match status" value="1"/>
</dbReference>
<dbReference type="InterPro" id="IPR009057">
    <property type="entry name" value="Homeodomain-like_sf"/>
</dbReference>
<dbReference type="RefSeq" id="WP_342046811.1">
    <property type="nucleotide sequence ID" value="NZ_JBHMAF010000038.1"/>
</dbReference>
<reference evidence="6 7" key="1">
    <citation type="submission" date="2024-09" db="EMBL/GenBank/DDBJ databases">
        <authorList>
            <person name="Sun Q."/>
            <person name="Mori K."/>
        </authorList>
    </citation>
    <scope>NUCLEOTIDE SEQUENCE [LARGE SCALE GENOMIC DNA]</scope>
    <source>
        <strain evidence="6 7">JCM 11201</strain>
    </source>
</reference>
<keyword evidence="3" id="KW-0804">Transcription</keyword>
<keyword evidence="2 4" id="KW-0238">DNA-binding</keyword>
<evidence type="ECO:0000256" key="3">
    <source>
        <dbReference type="ARBA" id="ARBA00023163"/>
    </source>
</evidence>
<evidence type="ECO:0000256" key="4">
    <source>
        <dbReference type="PROSITE-ProRule" id="PRU00335"/>
    </source>
</evidence>
<dbReference type="PANTHER" id="PTHR47506">
    <property type="entry name" value="TRANSCRIPTIONAL REGULATORY PROTEIN"/>
    <property type="match status" value="1"/>
</dbReference>
<organism evidence="6 7">
    <name type="scientific">Ectobacillus funiculus</name>
    <dbReference type="NCBI Taxonomy" id="137993"/>
    <lineage>
        <taxon>Bacteria</taxon>
        <taxon>Bacillati</taxon>
        <taxon>Bacillota</taxon>
        <taxon>Bacilli</taxon>
        <taxon>Bacillales</taxon>
        <taxon>Bacillaceae</taxon>
        <taxon>Ectobacillus</taxon>
    </lineage>
</organism>
<sequence length="192" mass="21565">MNDKNAKRETRDKIIKTASRLFQLQGYHATGLNQILTESETPKGSLYYHFPNGKEQLAIEAVNNMKDFVQAKTEKIFKEIAEPDKAIQFSITEVAKEFNKVEDITGFPVGLLAAETALMSEPLRKACQQAFETWEDTYTKKLIQGGFPEETAKELGMVINSMIEGGILRSLTNKDSTPLLLIAKQIPILLKK</sequence>
<accession>A0ABV5WDI7</accession>
<dbReference type="SUPFAM" id="SSF46689">
    <property type="entry name" value="Homeodomain-like"/>
    <property type="match status" value="1"/>
</dbReference>
<gene>
    <name evidence="6" type="ORF">ACFFMS_09170</name>
</gene>
<evidence type="ECO:0000313" key="7">
    <source>
        <dbReference type="Proteomes" id="UP001589609"/>
    </source>
</evidence>
<dbReference type="InterPro" id="IPR001647">
    <property type="entry name" value="HTH_TetR"/>
</dbReference>
<dbReference type="SUPFAM" id="SSF48498">
    <property type="entry name" value="Tetracyclin repressor-like, C-terminal domain"/>
    <property type="match status" value="1"/>
</dbReference>
<evidence type="ECO:0000259" key="5">
    <source>
        <dbReference type="PROSITE" id="PS50977"/>
    </source>
</evidence>
<keyword evidence="7" id="KW-1185">Reference proteome</keyword>
<dbReference type="Gene3D" id="1.10.357.10">
    <property type="entry name" value="Tetracycline Repressor, domain 2"/>
    <property type="match status" value="1"/>
</dbReference>
<evidence type="ECO:0000313" key="6">
    <source>
        <dbReference type="EMBL" id="MFB9758667.1"/>
    </source>
</evidence>
<protein>
    <submittedName>
        <fullName evidence="6">TetR/AcrR family transcriptional regulator</fullName>
    </submittedName>
</protein>
<dbReference type="InterPro" id="IPR036271">
    <property type="entry name" value="Tet_transcr_reg_TetR-rel_C_sf"/>
</dbReference>
<dbReference type="PANTHER" id="PTHR47506:SF3">
    <property type="entry name" value="HTH-TYPE TRANSCRIPTIONAL REGULATOR LMRA"/>
    <property type="match status" value="1"/>
</dbReference>
<dbReference type="InterPro" id="IPR054156">
    <property type="entry name" value="YxaF_TetR_C"/>
</dbReference>
<dbReference type="Pfam" id="PF21993">
    <property type="entry name" value="TetR_C_13_2"/>
    <property type="match status" value="1"/>
</dbReference>
<comment type="caution">
    <text evidence="6">The sequence shown here is derived from an EMBL/GenBank/DDBJ whole genome shotgun (WGS) entry which is preliminary data.</text>
</comment>
<name>A0ABV5WDI7_9BACI</name>
<proteinExistence type="predicted"/>
<dbReference type="Proteomes" id="UP001589609">
    <property type="component" value="Unassembled WGS sequence"/>
</dbReference>